<evidence type="ECO:0000256" key="1">
    <source>
        <dbReference type="ARBA" id="ARBA00004167"/>
    </source>
</evidence>
<dbReference type="GO" id="GO:0015979">
    <property type="term" value="P:photosynthesis"/>
    <property type="evidence" value="ECO:0007669"/>
    <property type="project" value="UniProtKB-KW"/>
</dbReference>
<evidence type="ECO:0000256" key="8">
    <source>
        <dbReference type="SAM" id="Phobius"/>
    </source>
</evidence>
<dbReference type="GO" id="GO:0009512">
    <property type="term" value="C:cytochrome b6f complex"/>
    <property type="evidence" value="ECO:0007669"/>
    <property type="project" value="InterPro"/>
</dbReference>
<sequence>MGSEIITASIVSSTLILFGLILGFMLLKIQGE</sequence>
<keyword evidence="4 7" id="KW-0249">Electron transport</keyword>
<evidence type="ECO:0000256" key="7">
    <source>
        <dbReference type="HAMAP-Rule" id="MF_00396"/>
    </source>
</evidence>
<comment type="subcellular location">
    <subcellularLocation>
        <location evidence="1">Membrane</location>
        <topology evidence="1">Single-pass membrane protein</topology>
    </subcellularLocation>
    <subcellularLocation>
        <location evidence="7">Plastid</location>
        <location evidence="7">Chloroplast thylakoid membrane</location>
        <topology evidence="7">Single-pass membrane protein</topology>
    </subcellularLocation>
</comment>
<proteinExistence type="inferred from homology"/>
<name>A0A2S1FXJ4_9FLOR</name>
<dbReference type="EMBL" id="MG598531">
    <property type="protein sequence ID" value="AWD77481.1"/>
    <property type="molecule type" value="Genomic_DNA"/>
</dbReference>
<evidence type="ECO:0000256" key="3">
    <source>
        <dbReference type="ARBA" id="ARBA00022692"/>
    </source>
</evidence>
<keyword evidence="9" id="KW-0934">Plastid</keyword>
<protein>
    <recommendedName>
        <fullName evidence="7">Cytochrome b6-f complex subunit 7</fullName>
    </recommendedName>
    <alternativeName>
        <fullName evidence="7">Cytochrome b6-f complex subunit PetM</fullName>
    </alternativeName>
    <alternativeName>
        <fullName evidence="7">Cytochrome b6-f complex subunit VII</fullName>
    </alternativeName>
</protein>
<keyword evidence="9" id="KW-0150">Chloroplast</keyword>
<dbReference type="GeneID" id="36945032"/>
<evidence type="ECO:0000256" key="4">
    <source>
        <dbReference type="ARBA" id="ARBA00022982"/>
    </source>
</evidence>
<comment type="subunit">
    <text evidence="7">The 4 large subunits of the cytochrome b6-f complex are cytochrome b6, subunit IV (17 kDa polypeptide, PetD), cytochrome f and the Rieske protein, while the 4 small subunits are PetG, PetL, PetM and PetN. The complex functions as a dimer.</text>
</comment>
<evidence type="ECO:0000256" key="2">
    <source>
        <dbReference type="ARBA" id="ARBA00022448"/>
    </source>
</evidence>
<feature type="transmembrane region" description="Helical" evidence="8">
    <location>
        <begin position="6"/>
        <end position="27"/>
    </location>
</feature>
<evidence type="ECO:0000256" key="6">
    <source>
        <dbReference type="ARBA" id="ARBA00023136"/>
    </source>
</evidence>
<organism evidence="9">
    <name type="scientific">Grateloupia filicina</name>
    <dbReference type="NCBI Taxonomy" id="31455"/>
    <lineage>
        <taxon>Eukaryota</taxon>
        <taxon>Rhodophyta</taxon>
        <taxon>Florideophyceae</taxon>
        <taxon>Rhodymeniophycidae</taxon>
        <taxon>Halymeniales</taxon>
        <taxon>Halymeniaceae</taxon>
        <taxon>Grateloupia</taxon>
    </lineage>
</organism>
<evidence type="ECO:0000256" key="5">
    <source>
        <dbReference type="ARBA" id="ARBA00022989"/>
    </source>
</evidence>
<comment type="similarity">
    <text evidence="7">Belongs to the PetM family.</text>
</comment>
<gene>
    <name evidence="7 9" type="primary">petM</name>
    <name evidence="9" type="ORF">Grafi_p176</name>
</gene>
<dbReference type="Pfam" id="PF08041">
    <property type="entry name" value="PetM"/>
    <property type="match status" value="1"/>
</dbReference>
<comment type="function">
    <text evidence="7">Component of the cytochrome b6-f complex, which mediates electron transfer between photosystem II (PSII) and photosystem I (PSI), cyclic electron flow around PSI, and state transitions.</text>
</comment>
<keyword evidence="2 7" id="KW-0813">Transport</keyword>
<accession>A0A2S1FXJ4</accession>
<dbReference type="GO" id="GO:0009535">
    <property type="term" value="C:chloroplast thylakoid membrane"/>
    <property type="evidence" value="ECO:0007669"/>
    <property type="project" value="UniProtKB-SubCell"/>
</dbReference>
<reference evidence="9" key="1">
    <citation type="submission" date="2017-12" db="EMBL/GenBank/DDBJ databases">
        <title>Complete Sequences of the chloroplast DNA of the Grateloupia filicina.</title>
        <authorList>
            <person name="Liu T."/>
            <person name="Liu C."/>
            <person name="Li Y."/>
        </authorList>
    </citation>
    <scope>NUCLEOTIDE SEQUENCE</scope>
</reference>
<evidence type="ECO:0000313" key="9">
    <source>
        <dbReference type="EMBL" id="AWD77481.1"/>
    </source>
</evidence>
<dbReference type="InterPro" id="IPR012595">
    <property type="entry name" value="PetM_cyt_b6/f_cplx_su7"/>
</dbReference>
<dbReference type="AlphaFoldDB" id="A0A2S1FXJ4"/>
<keyword evidence="5 7" id="KW-1133">Transmembrane helix</keyword>
<keyword evidence="3 7" id="KW-0812">Transmembrane</keyword>
<keyword evidence="7" id="KW-0793">Thylakoid</keyword>
<dbReference type="GO" id="GO:0009055">
    <property type="term" value="F:electron transfer activity"/>
    <property type="evidence" value="ECO:0007669"/>
    <property type="project" value="UniProtKB-UniRule"/>
</dbReference>
<geneLocation type="chloroplast" evidence="9"/>
<dbReference type="HAMAP" id="MF_00396">
    <property type="entry name" value="Cytb6_f_PetM"/>
    <property type="match status" value="1"/>
</dbReference>
<keyword evidence="6 7" id="KW-0472">Membrane</keyword>
<keyword evidence="7" id="KW-0602">Photosynthesis</keyword>
<dbReference type="RefSeq" id="YP_009488746.1">
    <property type="nucleotide sequence ID" value="NC_037841.1"/>
</dbReference>